<dbReference type="Proteomes" id="UP000054558">
    <property type="component" value="Unassembled WGS sequence"/>
</dbReference>
<evidence type="ECO:0000256" key="3">
    <source>
        <dbReference type="ARBA" id="ARBA00022729"/>
    </source>
</evidence>
<feature type="compositionally biased region" description="Acidic residues" evidence="5">
    <location>
        <begin position="104"/>
        <end position="113"/>
    </location>
</feature>
<feature type="region of interest" description="Disordered" evidence="5">
    <location>
        <begin position="31"/>
        <end position="75"/>
    </location>
</feature>
<evidence type="ECO:0000313" key="7">
    <source>
        <dbReference type="Proteomes" id="UP000054558"/>
    </source>
</evidence>
<evidence type="ECO:0000256" key="4">
    <source>
        <dbReference type="ARBA" id="ARBA00022764"/>
    </source>
</evidence>
<dbReference type="PANTHER" id="PTHR30222">
    <property type="entry name" value="SPERMIDINE/PUTRESCINE-BINDING PERIPLASMIC PROTEIN"/>
    <property type="match status" value="1"/>
</dbReference>
<dbReference type="Gene3D" id="3.40.190.10">
    <property type="entry name" value="Periplasmic binding protein-like II"/>
    <property type="match status" value="2"/>
</dbReference>
<dbReference type="STRING" id="105231.A0A1Y1HLH0"/>
<dbReference type="PANTHER" id="PTHR30222:SF17">
    <property type="entry name" value="SPERMIDINE_PUTRESCINE-BINDING PERIPLASMIC PROTEIN"/>
    <property type="match status" value="1"/>
</dbReference>
<feature type="region of interest" description="Disordered" evidence="5">
    <location>
        <begin position="101"/>
        <end position="146"/>
    </location>
</feature>
<keyword evidence="3" id="KW-0732">Signal</keyword>
<feature type="compositionally biased region" description="Polar residues" evidence="5">
    <location>
        <begin position="40"/>
        <end position="49"/>
    </location>
</feature>
<keyword evidence="7" id="KW-1185">Reference proteome</keyword>
<sequence>MREPAVNTFAYSLLAAAVALFISTGTARAAGRSQAPLPPSSTVAQQSSILPPAQSKESDAPIDWGRSLPDEEDWPLEEREGLQSDLLEHDVRDSQIDKAFETAETSDSDEDWSEAGNTKGSQMGNSGSGVQGNGAAGSETGHHWDGDLSAYDRQLKEIKAEAERTKKTRARVVPWQLRIAAVRDSHPVEWVKMFSLTQGKHVVLTRKVIANHADLLKKLAKEKAAKKPTKGGLLSHEIVSVGGAWLKPAVQQGLLTPLPFAQQSEWWERLGPKWRRFVTRNADGDLDSKGSVYAVPYRFGQIVVAYRADMIDVIGGPIEDWGDLFRPQLKGQVAMLGAPQEVVGIVLKSLGASANARNFDRDVPGGRQALVERYIQLRKQVRVFGDVQFAPALRNGDVLAAVGWAENFLPIAARMSAVKTVTPASGTLLWADFWGVPSGSELTPVSQQWLDYCLQPDRAKGLGAEKLGLSPLILPPFPESPVPGLPLQAQLASANGGDWRMAIANRDDGDVTSERRQSGAGASTGPAESNEGRARFNGLYAPRMAVSAQVSGVGKGPFEKGVTSGQLPRLEVLDRSELLEPLDERGQAEFRWLLGLVEEMETESLQERAKRRWGEVVEVGGGVRNAARTKVQELTNRMHALRAASSK</sequence>
<reference evidence="6 7" key="1">
    <citation type="journal article" date="2014" name="Nat. Commun.">
        <title>Klebsormidium flaccidum genome reveals primary factors for plant terrestrial adaptation.</title>
        <authorList>
            <person name="Hori K."/>
            <person name="Maruyama F."/>
            <person name="Fujisawa T."/>
            <person name="Togashi T."/>
            <person name="Yamamoto N."/>
            <person name="Seo M."/>
            <person name="Sato S."/>
            <person name="Yamada T."/>
            <person name="Mori H."/>
            <person name="Tajima N."/>
            <person name="Moriyama T."/>
            <person name="Ikeuchi M."/>
            <person name="Watanabe M."/>
            <person name="Wada H."/>
            <person name="Kobayashi K."/>
            <person name="Saito M."/>
            <person name="Masuda T."/>
            <person name="Sasaki-Sekimoto Y."/>
            <person name="Mashiguchi K."/>
            <person name="Awai K."/>
            <person name="Shimojima M."/>
            <person name="Masuda S."/>
            <person name="Iwai M."/>
            <person name="Nobusawa T."/>
            <person name="Narise T."/>
            <person name="Kondo S."/>
            <person name="Saito H."/>
            <person name="Sato R."/>
            <person name="Murakawa M."/>
            <person name="Ihara Y."/>
            <person name="Oshima-Yamada Y."/>
            <person name="Ohtaka K."/>
            <person name="Satoh M."/>
            <person name="Sonobe K."/>
            <person name="Ishii M."/>
            <person name="Ohtani R."/>
            <person name="Kanamori-Sato M."/>
            <person name="Honoki R."/>
            <person name="Miyazaki D."/>
            <person name="Mochizuki H."/>
            <person name="Umetsu J."/>
            <person name="Higashi K."/>
            <person name="Shibata D."/>
            <person name="Kamiya Y."/>
            <person name="Sato N."/>
            <person name="Nakamura Y."/>
            <person name="Tabata S."/>
            <person name="Ida S."/>
            <person name="Kurokawa K."/>
            <person name="Ohta H."/>
        </authorList>
    </citation>
    <scope>NUCLEOTIDE SEQUENCE [LARGE SCALE GENOMIC DNA]</scope>
    <source>
        <strain evidence="6 7">NIES-2285</strain>
    </source>
</reference>
<evidence type="ECO:0000313" key="6">
    <source>
        <dbReference type="EMBL" id="GAQ77821.1"/>
    </source>
</evidence>
<proteinExistence type="predicted"/>
<evidence type="ECO:0000256" key="2">
    <source>
        <dbReference type="ARBA" id="ARBA00022448"/>
    </source>
</evidence>
<organism evidence="6 7">
    <name type="scientific">Klebsormidium nitens</name>
    <name type="common">Green alga</name>
    <name type="synonym">Ulothrix nitens</name>
    <dbReference type="NCBI Taxonomy" id="105231"/>
    <lineage>
        <taxon>Eukaryota</taxon>
        <taxon>Viridiplantae</taxon>
        <taxon>Streptophyta</taxon>
        <taxon>Klebsormidiophyceae</taxon>
        <taxon>Klebsormidiales</taxon>
        <taxon>Klebsormidiaceae</taxon>
        <taxon>Klebsormidium</taxon>
    </lineage>
</organism>
<feature type="region of interest" description="Disordered" evidence="5">
    <location>
        <begin position="506"/>
        <end position="533"/>
    </location>
</feature>
<accession>A0A1Y1HLH0</accession>
<dbReference type="GO" id="GO:0019808">
    <property type="term" value="F:polyamine binding"/>
    <property type="evidence" value="ECO:0007669"/>
    <property type="project" value="InterPro"/>
</dbReference>
<keyword evidence="2" id="KW-0813">Transport</keyword>
<dbReference type="GO" id="GO:0015846">
    <property type="term" value="P:polyamine transport"/>
    <property type="evidence" value="ECO:0000318"/>
    <property type="project" value="GO_Central"/>
</dbReference>
<protein>
    <submittedName>
        <fullName evidence="6">Putrescine-binding periplasmic protein</fullName>
    </submittedName>
</protein>
<dbReference type="OMA" id="WKSKTYS"/>
<comment type="subcellular location">
    <subcellularLocation>
        <location evidence="1">Periplasm</location>
    </subcellularLocation>
</comment>
<dbReference type="AlphaFoldDB" id="A0A1Y1HLH0"/>
<dbReference type="PRINTS" id="PR00909">
    <property type="entry name" value="SPERMDNBNDNG"/>
</dbReference>
<dbReference type="EMBL" id="DF236953">
    <property type="protein sequence ID" value="GAQ77821.1"/>
    <property type="molecule type" value="Genomic_DNA"/>
</dbReference>
<dbReference type="InterPro" id="IPR001188">
    <property type="entry name" value="Sperm_putr-bd"/>
</dbReference>
<evidence type="ECO:0000256" key="1">
    <source>
        <dbReference type="ARBA" id="ARBA00004418"/>
    </source>
</evidence>
<feature type="compositionally biased region" description="Basic and acidic residues" evidence="5">
    <location>
        <begin position="506"/>
        <end position="517"/>
    </location>
</feature>
<feature type="compositionally biased region" description="Polar residues" evidence="5">
    <location>
        <begin position="115"/>
        <end position="125"/>
    </location>
</feature>
<dbReference type="SUPFAM" id="SSF53850">
    <property type="entry name" value="Periplasmic binding protein-like II"/>
    <property type="match status" value="1"/>
</dbReference>
<keyword evidence="4" id="KW-0574">Periplasm</keyword>
<name>A0A1Y1HLH0_KLENI</name>
<dbReference type="OrthoDB" id="10266693at2759"/>
<dbReference type="Pfam" id="PF13416">
    <property type="entry name" value="SBP_bac_8"/>
    <property type="match status" value="1"/>
</dbReference>
<dbReference type="InterPro" id="IPR006059">
    <property type="entry name" value="SBP"/>
</dbReference>
<evidence type="ECO:0000256" key="5">
    <source>
        <dbReference type="SAM" id="MobiDB-lite"/>
    </source>
</evidence>
<gene>
    <name evidence="6" type="ORF">KFL_000040230</name>
</gene>
<feature type="compositionally biased region" description="Gly residues" evidence="5">
    <location>
        <begin position="126"/>
        <end position="135"/>
    </location>
</feature>